<dbReference type="NCBIfam" id="TIGR01024">
    <property type="entry name" value="rplS_bact"/>
    <property type="match status" value="1"/>
</dbReference>
<sequence length="115" mass="13318">MLNIIKSIEKEQMKKNIPIFRPGDTIEVKVWVIEGSKKRLQSFEGIVIAIKNRCLNSSFTVRKISNGEGIERVFQTHSYSINDIIVKRKGLVRKAKLYYLRNLTGKAARIKERIN</sequence>
<keyword evidence="2 5" id="KW-0689">Ribosomal protein</keyword>
<dbReference type="AlphaFoldDB" id="A0A4D6XLE8"/>
<dbReference type="Gene3D" id="2.30.30.790">
    <property type="match status" value="1"/>
</dbReference>
<dbReference type="HAMAP" id="MF_00402">
    <property type="entry name" value="Ribosomal_bL19"/>
    <property type="match status" value="1"/>
</dbReference>
<reference evidence="7 8" key="1">
    <citation type="submission" date="2018-12" db="EMBL/GenBank/DDBJ databases">
        <authorList>
            <person name="Chong R.A."/>
        </authorList>
    </citation>
    <scope>NUCLEOTIDE SEQUENCE [LARGE SCALE GENOMIC DNA]</scope>
    <source>
        <strain evidence="7 8">Aar</strain>
    </source>
</reference>
<dbReference type="EMBL" id="CP034900">
    <property type="protein sequence ID" value="QCI16064.1"/>
    <property type="molecule type" value="Genomic_DNA"/>
</dbReference>
<gene>
    <name evidence="5" type="primary">rplS</name>
    <name evidence="7" type="ORF">D9V59_01985</name>
</gene>
<evidence type="ECO:0000256" key="6">
    <source>
        <dbReference type="RuleBase" id="RU000559"/>
    </source>
</evidence>
<dbReference type="SUPFAM" id="SSF50104">
    <property type="entry name" value="Translation proteins SH3-like domain"/>
    <property type="match status" value="1"/>
</dbReference>
<dbReference type="InterPro" id="IPR008991">
    <property type="entry name" value="Translation_prot_SH3-like_sf"/>
</dbReference>
<dbReference type="PIRSF" id="PIRSF002191">
    <property type="entry name" value="Ribosomal_L19"/>
    <property type="match status" value="1"/>
</dbReference>
<evidence type="ECO:0000313" key="8">
    <source>
        <dbReference type="Proteomes" id="UP000298654"/>
    </source>
</evidence>
<dbReference type="Proteomes" id="UP000298654">
    <property type="component" value="Chromosome"/>
</dbReference>
<dbReference type="InterPro" id="IPR038657">
    <property type="entry name" value="Ribosomal_bL19_sf"/>
</dbReference>
<comment type="similarity">
    <text evidence="1 5 6">Belongs to the bacterial ribosomal protein bL19 family.</text>
</comment>
<dbReference type="PANTHER" id="PTHR15680:SF9">
    <property type="entry name" value="LARGE RIBOSOMAL SUBUNIT PROTEIN BL19M"/>
    <property type="match status" value="1"/>
</dbReference>
<dbReference type="PANTHER" id="PTHR15680">
    <property type="entry name" value="RIBOSOMAL PROTEIN L19"/>
    <property type="match status" value="1"/>
</dbReference>
<accession>A0A4D6XLE8</accession>
<evidence type="ECO:0000256" key="1">
    <source>
        <dbReference type="ARBA" id="ARBA00005781"/>
    </source>
</evidence>
<evidence type="ECO:0000256" key="2">
    <source>
        <dbReference type="ARBA" id="ARBA00022980"/>
    </source>
</evidence>
<dbReference type="GO" id="GO:0006412">
    <property type="term" value="P:translation"/>
    <property type="evidence" value="ECO:0007669"/>
    <property type="project" value="UniProtKB-UniRule"/>
</dbReference>
<evidence type="ECO:0000313" key="7">
    <source>
        <dbReference type="EMBL" id="QCI16064.1"/>
    </source>
</evidence>
<dbReference type="OrthoDB" id="9803541at2"/>
<evidence type="ECO:0000256" key="3">
    <source>
        <dbReference type="ARBA" id="ARBA00023274"/>
    </source>
</evidence>
<comment type="function">
    <text evidence="5 6">This protein is located at the 30S-50S ribosomal subunit interface and may play a role in the structure and function of the aminoacyl-tRNA binding site.</text>
</comment>
<dbReference type="PROSITE" id="PS01015">
    <property type="entry name" value="RIBOSOMAL_L19"/>
    <property type="match status" value="1"/>
</dbReference>
<organism evidence="7 8">
    <name type="scientific">Buchnera aphidicola</name>
    <name type="common">Artemisaphis artemisicola</name>
    <dbReference type="NCBI Taxonomy" id="1241836"/>
    <lineage>
        <taxon>Bacteria</taxon>
        <taxon>Pseudomonadati</taxon>
        <taxon>Pseudomonadota</taxon>
        <taxon>Gammaproteobacteria</taxon>
        <taxon>Enterobacterales</taxon>
        <taxon>Erwiniaceae</taxon>
        <taxon>Buchnera</taxon>
    </lineage>
</organism>
<protein>
    <recommendedName>
        <fullName evidence="4 5">Large ribosomal subunit protein bL19</fullName>
    </recommendedName>
</protein>
<proteinExistence type="inferred from homology"/>
<dbReference type="FunFam" id="2.30.30.790:FF:000001">
    <property type="entry name" value="50S ribosomal protein L19"/>
    <property type="match status" value="1"/>
</dbReference>
<evidence type="ECO:0000256" key="5">
    <source>
        <dbReference type="HAMAP-Rule" id="MF_00402"/>
    </source>
</evidence>
<dbReference type="Pfam" id="PF01245">
    <property type="entry name" value="Ribosomal_L19"/>
    <property type="match status" value="1"/>
</dbReference>
<dbReference type="GO" id="GO:0003735">
    <property type="term" value="F:structural constituent of ribosome"/>
    <property type="evidence" value="ECO:0007669"/>
    <property type="project" value="InterPro"/>
</dbReference>
<dbReference type="InterPro" id="IPR001857">
    <property type="entry name" value="Ribosomal_bL19"/>
</dbReference>
<evidence type="ECO:0000256" key="4">
    <source>
        <dbReference type="ARBA" id="ARBA00035171"/>
    </source>
</evidence>
<keyword evidence="3 5" id="KW-0687">Ribonucleoprotein</keyword>
<name>A0A4D6XLE8_9GAMM</name>
<dbReference type="PRINTS" id="PR00061">
    <property type="entry name" value="RIBOSOMALL19"/>
</dbReference>
<dbReference type="RefSeq" id="WP_158364610.1">
    <property type="nucleotide sequence ID" value="NZ_CP034900.1"/>
</dbReference>
<dbReference type="GO" id="GO:0022625">
    <property type="term" value="C:cytosolic large ribosomal subunit"/>
    <property type="evidence" value="ECO:0007669"/>
    <property type="project" value="TreeGrafter"/>
</dbReference>
<dbReference type="InterPro" id="IPR018257">
    <property type="entry name" value="Ribosomal_bL19_CS"/>
</dbReference>
<reference evidence="7 8" key="2">
    <citation type="submission" date="2019-05" db="EMBL/GenBank/DDBJ databases">
        <title>Genome evolution of the obligate endosymbiont Buchnera aphidicola.</title>
        <authorList>
            <person name="Moran N.A."/>
        </authorList>
    </citation>
    <scope>NUCLEOTIDE SEQUENCE [LARGE SCALE GENOMIC DNA]</scope>
    <source>
        <strain evidence="7 8">Aar</strain>
    </source>
</reference>